<dbReference type="PROSITE" id="PS51257">
    <property type="entry name" value="PROKAR_LIPOPROTEIN"/>
    <property type="match status" value="1"/>
</dbReference>
<reference evidence="5 6" key="1">
    <citation type="journal article" date="2015" name="Nature">
        <title>rRNA introns, odd ribosomes, and small enigmatic genomes across a large radiation of phyla.</title>
        <authorList>
            <person name="Brown C.T."/>
            <person name="Hug L.A."/>
            <person name="Thomas B.C."/>
            <person name="Sharon I."/>
            <person name="Castelle C.J."/>
            <person name="Singh A."/>
            <person name="Wilkins M.J."/>
            <person name="Williams K.H."/>
            <person name="Banfield J.F."/>
        </authorList>
    </citation>
    <scope>NUCLEOTIDE SEQUENCE [LARGE SCALE GENOMIC DNA]</scope>
</reference>
<gene>
    <name evidence="5" type="ORF">UT30_C0010G0006</name>
</gene>
<sequence>MKTIWRNLSLICLTLLLVGTGCGGDTQAQLLATKPVTLTIWRVFDDDNTYSNIMNSYQALHPNISFNYRELRYDEYEDELLRAFAEGEGPDIFSIHNTWIGEYKSLINPLPDSLTIPYSETRGTIKKETIYTIQEEPTLSQRTLKNDYVDVVVQDVLRSYRASTKADIEERIFGLPMSVDSLALYYNKDLLNAAGIPEPPSTWTEFQDQVTKLTKIGVEDKITQAGAAIGTSRNVERAFDILSILMMQNGTQMTDSRNQATFGQETEVGYLASEATRFYTDFANPLKAVYTWNADQPDSFDAFVKGNTAFFFGYSYHDAFIRAANQKLNFAITALPQIDGGKTVNYANYWVETVAKSSDAGDWAWDFVQFAVDADHVESYLKAAKKPAALRSLISSQLEDEMLSIFAGQTLTAGSWYMGNNANVAEEAFLDLIDAYVSGTDQERSLKDTQNKVNQTL</sequence>
<accession>A0A0G0QRK3</accession>
<dbReference type="Gene3D" id="3.40.190.10">
    <property type="entry name" value="Periplasmic binding protein-like II"/>
    <property type="match status" value="1"/>
</dbReference>
<evidence type="ECO:0000256" key="3">
    <source>
        <dbReference type="ARBA" id="ARBA00022729"/>
    </source>
</evidence>
<evidence type="ECO:0000313" key="5">
    <source>
        <dbReference type="EMBL" id="KKR04242.1"/>
    </source>
</evidence>
<dbReference type="GO" id="GO:0055052">
    <property type="term" value="C:ATP-binding cassette (ABC) transporter complex, substrate-binding subunit-containing"/>
    <property type="evidence" value="ECO:0007669"/>
    <property type="project" value="TreeGrafter"/>
</dbReference>
<name>A0A0G0QRK3_9BACT</name>
<dbReference type="GO" id="GO:0042956">
    <property type="term" value="P:maltodextrin transmembrane transport"/>
    <property type="evidence" value="ECO:0007669"/>
    <property type="project" value="TreeGrafter"/>
</dbReference>
<dbReference type="AlphaFoldDB" id="A0A0G0QRK3"/>
<comment type="similarity">
    <text evidence="1">Belongs to the bacterial solute-binding protein 1 family.</text>
</comment>
<evidence type="ECO:0000256" key="2">
    <source>
        <dbReference type="ARBA" id="ARBA00022448"/>
    </source>
</evidence>
<dbReference type="Pfam" id="PF01547">
    <property type="entry name" value="SBP_bac_1"/>
    <property type="match status" value="1"/>
</dbReference>
<protein>
    <submittedName>
        <fullName evidence="5">Extracellular solute-binding protein family 1</fullName>
    </submittedName>
</protein>
<dbReference type="GO" id="GO:1901982">
    <property type="term" value="F:maltose binding"/>
    <property type="evidence" value="ECO:0007669"/>
    <property type="project" value="TreeGrafter"/>
</dbReference>
<evidence type="ECO:0000256" key="4">
    <source>
        <dbReference type="SAM" id="SignalP"/>
    </source>
</evidence>
<dbReference type="PANTHER" id="PTHR30061:SF50">
    <property type="entry name" value="MALTOSE_MALTODEXTRIN-BINDING PERIPLASMIC PROTEIN"/>
    <property type="match status" value="1"/>
</dbReference>
<dbReference type="Proteomes" id="UP000033935">
    <property type="component" value="Unassembled WGS sequence"/>
</dbReference>
<dbReference type="SUPFAM" id="SSF53850">
    <property type="entry name" value="Periplasmic binding protein-like II"/>
    <property type="match status" value="1"/>
</dbReference>
<proteinExistence type="inferred from homology"/>
<evidence type="ECO:0000313" key="6">
    <source>
        <dbReference type="Proteomes" id="UP000033935"/>
    </source>
</evidence>
<dbReference type="EMBL" id="LBWG01000010">
    <property type="protein sequence ID" value="KKR04242.1"/>
    <property type="molecule type" value="Genomic_DNA"/>
</dbReference>
<dbReference type="PANTHER" id="PTHR30061">
    <property type="entry name" value="MALTOSE-BINDING PERIPLASMIC PROTEIN"/>
    <property type="match status" value="1"/>
</dbReference>
<dbReference type="InterPro" id="IPR006059">
    <property type="entry name" value="SBP"/>
</dbReference>
<evidence type="ECO:0000256" key="1">
    <source>
        <dbReference type="ARBA" id="ARBA00008520"/>
    </source>
</evidence>
<feature type="chain" id="PRO_5002534074" evidence="4">
    <location>
        <begin position="24"/>
        <end position="457"/>
    </location>
</feature>
<dbReference type="GO" id="GO:0015768">
    <property type="term" value="P:maltose transport"/>
    <property type="evidence" value="ECO:0007669"/>
    <property type="project" value="TreeGrafter"/>
</dbReference>
<feature type="signal peptide" evidence="4">
    <location>
        <begin position="1"/>
        <end position="23"/>
    </location>
</feature>
<keyword evidence="2" id="KW-0813">Transport</keyword>
<comment type="caution">
    <text evidence="5">The sequence shown here is derived from an EMBL/GenBank/DDBJ whole genome shotgun (WGS) entry which is preliminary data.</text>
</comment>
<keyword evidence="3 4" id="KW-0732">Signal</keyword>
<organism evidence="5 6">
    <name type="scientific">Candidatus Uhrbacteria bacterium GW2011_GWF2_39_13</name>
    <dbReference type="NCBI Taxonomy" id="1618995"/>
    <lineage>
        <taxon>Bacteria</taxon>
        <taxon>Candidatus Uhriibacteriota</taxon>
    </lineage>
</organism>